<protein>
    <recommendedName>
        <fullName evidence="7">Ion transport domain-containing protein</fullName>
    </recommendedName>
</protein>
<feature type="domain" description="Ion transport" evidence="7">
    <location>
        <begin position="273"/>
        <end position="498"/>
    </location>
</feature>
<evidence type="ECO:0000256" key="1">
    <source>
        <dbReference type="ARBA" id="ARBA00004141"/>
    </source>
</evidence>
<evidence type="ECO:0000313" key="9">
    <source>
        <dbReference type="Proteomes" id="UP001217089"/>
    </source>
</evidence>
<name>A0ABQ9EJA5_TEGGR</name>
<feature type="transmembrane region" description="Helical" evidence="6">
    <location>
        <begin position="272"/>
        <end position="292"/>
    </location>
</feature>
<evidence type="ECO:0000259" key="7">
    <source>
        <dbReference type="Pfam" id="PF00520"/>
    </source>
</evidence>
<keyword evidence="4 6" id="KW-0472">Membrane</keyword>
<evidence type="ECO:0000256" key="4">
    <source>
        <dbReference type="ARBA" id="ARBA00023136"/>
    </source>
</evidence>
<evidence type="ECO:0000256" key="3">
    <source>
        <dbReference type="ARBA" id="ARBA00022989"/>
    </source>
</evidence>
<dbReference type="InterPro" id="IPR050866">
    <property type="entry name" value="CNG_cation_channel"/>
</dbReference>
<dbReference type="Gene3D" id="1.10.287.70">
    <property type="match status" value="1"/>
</dbReference>
<dbReference type="Proteomes" id="UP001217089">
    <property type="component" value="Unassembled WGS sequence"/>
</dbReference>
<accession>A0ABQ9EJA5</accession>
<evidence type="ECO:0000256" key="5">
    <source>
        <dbReference type="SAM" id="MobiDB-lite"/>
    </source>
</evidence>
<feature type="transmembrane region" description="Helical" evidence="6">
    <location>
        <begin position="358"/>
        <end position="377"/>
    </location>
</feature>
<sequence length="574" mass="66378">MIWHFMSAVWGGKNNFFKECKYKMAVSFSSDEEDDSLSLHGFGNSESSCPLLRGYSDDIRRPSDPFALQKEGKHHPGNLQSLTTVSIDSLSVGDGKYPPLSPGYLSISGNESYFPPPSPGLLSTNSAWSELAKIHSRRSSYGDFNENSSRATSRTWSNVSSSLSEHLHNLVRAFSSRTEKVKEATVQPPTPSSLSEDFDCNSDVNSAYSGLDEPPQRERRLGSFIPGHSSNIPLEDNEEKFYLDWGCCKSRAPRWCKHLQIPSTLEAQSKIYMSWLFLVTLTFMYNAWVIPLRGTFHYQTESNLVYWLICDYVSDFIYILDVLLIKPRLRYLESGIMVTDTKLTRKNYTKKLMFKFDLLSLLPLDLLYLVVGVIPWLRFPRILKIQTFWEFYEKCDQAVRSAHVLRIIKTMTYMMYLIHIETCGYYFVSWYEGFESNRWVYNGKGIAYIRCFYLATKTATSIGNNPKPTNVLEYVFMVIYWLSGVFVFALLIGQIRDIAEAAGRVKTLYNKRMDAALWYVKNLNLPKETQDRVRTWFIYNWEQTKILDEKALMDWLPKNLRTDLAYTCTFSDPE</sequence>
<comment type="subcellular location">
    <subcellularLocation>
        <location evidence="1">Membrane</location>
        <topology evidence="1">Multi-pass membrane protein</topology>
    </subcellularLocation>
</comment>
<organism evidence="8 9">
    <name type="scientific">Tegillarca granosa</name>
    <name type="common">Malaysian cockle</name>
    <name type="synonym">Anadara granosa</name>
    <dbReference type="NCBI Taxonomy" id="220873"/>
    <lineage>
        <taxon>Eukaryota</taxon>
        <taxon>Metazoa</taxon>
        <taxon>Spiralia</taxon>
        <taxon>Lophotrochozoa</taxon>
        <taxon>Mollusca</taxon>
        <taxon>Bivalvia</taxon>
        <taxon>Autobranchia</taxon>
        <taxon>Pteriomorphia</taxon>
        <taxon>Arcoida</taxon>
        <taxon>Arcoidea</taxon>
        <taxon>Arcidae</taxon>
        <taxon>Tegillarca</taxon>
    </lineage>
</organism>
<gene>
    <name evidence="8" type="ORF">KUTeg_019876</name>
</gene>
<evidence type="ECO:0000256" key="6">
    <source>
        <dbReference type="SAM" id="Phobius"/>
    </source>
</evidence>
<keyword evidence="9" id="KW-1185">Reference proteome</keyword>
<keyword evidence="3 6" id="KW-1133">Transmembrane helix</keyword>
<proteinExistence type="predicted"/>
<feature type="transmembrane region" description="Helical" evidence="6">
    <location>
        <begin position="304"/>
        <end position="325"/>
    </location>
</feature>
<dbReference type="Gene3D" id="1.10.287.630">
    <property type="entry name" value="Helix hairpin bin"/>
    <property type="match status" value="1"/>
</dbReference>
<dbReference type="InterPro" id="IPR005821">
    <property type="entry name" value="Ion_trans_dom"/>
</dbReference>
<evidence type="ECO:0000313" key="8">
    <source>
        <dbReference type="EMBL" id="KAJ8303480.1"/>
    </source>
</evidence>
<reference evidence="8 9" key="1">
    <citation type="submission" date="2022-12" db="EMBL/GenBank/DDBJ databases">
        <title>Chromosome-level genome of Tegillarca granosa.</title>
        <authorList>
            <person name="Kim J."/>
        </authorList>
    </citation>
    <scope>NUCLEOTIDE SEQUENCE [LARGE SCALE GENOMIC DNA]</scope>
    <source>
        <strain evidence="8">Teg-2019</strain>
        <tissue evidence="8">Adductor muscle</tissue>
    </source>
</reference>
<feature type="transmembrane region" description="Helical" evidence="6">
    <location>
        <begin position="474"/>
        <end position="492"/>
    </location>
</feature>
<keyword evidence="2 6" id="KW-0812">Transmembrane</keyword>
<dbReference type="EMBL" id="JARBDR010000917">
    <property type="protein sequence ID" value="KAJ8303480.1"/>
    <property type="molecule type" value="Genomic_DNA"/>
</dbReference>
<dbReference type="SUPFAM" id="SSF51206">
    <property type="entry name" value="cAMP-binding domain-like"/>
    <property type="match status" value="1"/>
</dbReference>
<dbReference type="Pfam" id="PF00520">
    <property type="entry name" value="Ion_trans"/>
    <property type="match status" value="1"/>
</dbReference>
<dbReference type="PANTHER" id="PTHR45638:SF1">
    <property type="entry name" value="CYCLIC NUCLEOTIDE-GATED ION CHANNEL SUBUNIT B, ISOFORM A"/>
    <property type="match status" value="1"/>
</dbReference>
<dbReference type="PANTHER" id="PTHR45638">
    <property type="entry name" value="CYCLIC NUCLEOTIDE-GATED CATION CHANNEL SUBUNIT A"/>
    <property type="match status" value="1"/>
</dbReference>
<dbReference type="InterPro" id="IPR018490">
    <property type="entry name" value="cNMP-bd_dom_sf"/>
</dbReference>
<comment type="caution">
    <text evidence="8">The sequence shown here is derived from an EMBL/GenBank/DDBJ whole genome shotgun (WGS) entry which is preliminary data.</text>
</comment>
<evidence type="ECO:0000256" key="2">
    <source>
        <dbReference type="ARBA" id="ARBA00022692"/>
    </source>
</evidence>
<feature type="transmembrane region" description="Helical" evidence="6">
    <location>
        <begin position="413"/>
        <end position="431"/>
    </location>
</feature>
<feature type="region of interest" description="Disordered" evidence="5">
    <location>
        <begin position="178"/>
        <end position="200"/>
    </location>
</feature>
<dbReference type="SUPFAM" id="SSF81324">
    <property type="entry name" value="Voltage-gated potassium channels"/>
    <property type="match status" value="1"/>
</dbReference>